<dbReference type="Gene3D" id="3.40.50.720">
    <property type="entry name" value="NAD(P)-binding Rossmann-like Domain"/>
    <property type="match status" value="1"/>
</dbReference>
<feature type="domain" description="Gfo/Idh/MocA-like oxidoreductase N-terminal" evidence="1">
    <location>
        <begin position="5"/>
        <end position="124"/>
    </location>
</feature>
<dbReference type="GO" id="GO:0000166">
    <property type="term" value="F:nucleotide binding"/>
    <property type="evidence" value="ECO:0007669"/>
    <property type="project" value="InterPro"/>
</dbReference>
<dbReference type="InterPro" id="IPR051450">
    <property type="entry name" value="Gfo/Idh/MocA_Oxidoreductases"/>
</dbReference>
<organism evidence="3 4">
    <name type="scientific">Candidatus Taylorbacteria bacterium RIFCSPLOWO2_12_FULL_43_20</name>
    <dbReference type="NCBI Taxonomy" id="1802332"/>
    <lineage>
        <taxon>Bacteria</taxon>
        <taxon>Candidatus Tayloriibacteriota</taxon>
    </lineage>
</organism>
<comment type="caution">
    <text evidence="3">The sequence shown here is derived from an EMBL/GenBank/DDBJ whole genome shotgun (WGS) entry which is preliminary data.</text>
</comment>
<dbReference type="SUPFAM" id="SSF55347">
    <property type="entry name" value="Glyceraldehyde-3-phosphate dehydrogenase-like, C-terminal domain"/>
    <property type="match status" value="1"/>
</dbReference>
<evidence type="ECO:0000313" key="3">
    <source>
        <dbReference type="EMBL" id="OHA41861.1"/>
    </source>
</evidence>
<accession>A0A1G2P2R0</accession>
<sequence>MVKKITVGVIGAGYWGPNLVRNFLLVDDCSVKHVCDLDMEKLRKLERLYPHINFTTRASDIFSDKEVDAVAIATPVATHFGLAKKALENGKHVFVEKPITKTSGEAKELIALAKKKRRILHVDHTFIYYGPVIKIKEIIDSGALGDLYYFDSQRINLGLIQKDVNVFWDLAAHDLSILQYIYKFKADTVSASATRHAGKNKEELAHLSVEYSNGFVAHLHVSWLSPVKMRQILIAGSKKMIYFDDIEPSEKIKVYSKNIDFVKKTPEDPANPVYRSGDVLMPIYDDEEALLKECAHFVASVRDGKNTITDGTSGLKVVEILEAADRSVLKRGAKVKI</sequence>
<feature type="domain" description="GFO/IDH/MocA-like oxidoreductase" evidence="2">
    <location>
        <begin position="133"/>
        <end position="241"/>
    </location>
</feature>
<dbReference type="PANTHER" id="PTHR43377:SF6">
    <property type="entry name" value="GFO_IDH_MOCA-LIKE OXIDOREDUCTASE N-TERMINAL DOMAIN-CONTAINING PROTEIN"/>
    <property type="match status" value="1"/>
</dbReference>
<dbReference type="AlphaFoldDB" id="A0A1G2P2R0"/>
<dbReference type="PANTHER" id="PTHR43377">
    <property type="entry name" value="BILIVERDIN REDUCTASE A"/>
    <property type="match status" value="1"/>
</dbReference>
<dbReference type="SUPFAM" id="SSF51735">
    <property type="entry name" value="NAD(P)-binding Rossmann-fold domains"/>
    <property type="match status" value="1"/>
</dbReference>
<dbReference type="Pfam" id="PF01408">
    <property type="entry name" value="GFO_IDH_MocA"/>
    <property type="match status" value="1"/>
</dbReference>
<dbReference type="InterPro" id="IPR000683">
    <property type="entry name" value="Gfo/Idh/MocA-like_OxRdtase_N"/>
</dbReference>
<dbReference type="InterPro" id="IPR036291">
    <property type="entry name" value="NAD(P)-bd_dom_sf"/>
</dbReference>
<name>A0A1G2P2R0_9BACT</name>
<evidence type="ECO:0000313" key="4">
    <source>
        <dbReference type="Proteomes" id="UP000177269"/>
    </source>
</evidence>
<evidence type="ECO:0000259" key="2">
    <source>
        <dbReference type="Pfam" id="PF22725"/>
    </source>
</evidence>
<protein>
    <submittedName>
        <fullName evidence="3">Oxidoreductase</fullName>
    </submittedName>
</protein>
<evidence type="ECO:0000259" key="1">
    <source>
        <dbReference type="Pfam" id="PF01408"/>
    </source>
</evidence>
<proteinExistence type="predicted"/>
<dbReference type="EMBL" id="MHSK01000024">
    <property type="protein sequence ID" value="OHA41861.1"/>
    <property type="molecule type" value="Genomic_DNA"/>
</dbReference>
<gene>
    <name evidence="3" type="ORF">A3G52_03435</name>
</gene>
<dbReference type="Gene3D" id="3.30.360.10">
    <property type="entry name" value="Dihydrodipicolinate Reductase, domain 2"/>
    <property type="match status" value="1"/>
</dbReference>
<dbReference type="Proteomes" id="UP000177269">
    <property type="component" value="Unassembled WGS sequence"/>
</dbReference>
<dbReference type="InterPro" id="IPR055170">
    <property type="entry name" value="GFO_IDH_MocA-like_dom"/>
</dbReference>
<reference evidence="3 4" key="1">
    <citation type="journal article" date="2016" name="Nat. Commun.">
        <title>Thousands of microbial genomes shed light on interconnected biogeochemical processes in an aquifer system.</title>
        <authorList>
            <person name="Anantharaman K."/>
            <person name="Brown C.T."/>
            <person name="Hug L.A."/>
            <person name="Sharon I."/>
            <person name="Castelle C.J."/>
            <person name="Probst A.J."/>
            <person name="Thomas B.C."/>
            <person name="Singh A."/>
            <person name="Wilkins M.J."/>
            <person name="Karaoz U."/>
            <person name="Brodie E.L."/>
            <person name="Williams K.H."/>
            <person name="Hubbard S.S."/>
            <person name="Banfield J.F."/>
        </authorList>
    </citation>
    <scope>NUCLEOTIDE SEQUENCE [LARGE SCALE GENOMIC DNA]</scope>
</reference>
<dbReference type="Pfam" id="PF22725">
    <property type="entry name" value="GFO_IDH_MocA_C3"/>
    <property type="match status" value="1"/>
</dbReference>